<evidence type="ECO:0000256" key="1">
    <source>
        <dbReference type="SAM" id="MobiDB-lite"/>
    </source>
</evidence>
<feature type="compositionally biased region" description="Polar residues" evidence="1">
    <location>
        <begin position="1"/>
        <end position="26"/>
    </location>
</feature>
<comment type="caution">
    <text evidence="2">The sequence shown here is derived from an EMBL/GenBank/DDBJ whole genome shotgun (WGS) entry which is preliminary data.</text>
</comment>
<name>A0AAW0BAT7_9AGAR</name>
<dbReference type="AlphaFoldDB" id="A0AAW0BAT7"/>
<evidence type="ECO:0000313" key="3">
    <source>
        <dbReference type="Proteomes" id="UP001383192"/>
    </source>
</evidence>
<reference evidence="2 3" key="1">
    <citation type="submission" date="2024-01" db="EMBL/GenBank/DDBJ databases">
        <title>A draft genome for a cacao thread blight-causing isolate of Paramarasmius palmivorus.</title>
        <authorList>
            <person name="Baruah I.K."/>
            <person name="Bukari Y."/>
            <person name="Amoako-Attah I."/>
            <person name="Meinhardt L.W."/>
            <person name="Bailey B.A."/>
            <person name="Cohen S.P."/>
        </authorList>
    </citation>
    <scope>NUCLEOTIDE SEQUENCE [LARGE SCALE GENOMIC DNA]</scope>
    <source>
        <strain evidence="2 3">GH-12</strain>
    </source>
</reference>
<gene>
    <name evidence="2" type="ORF">VNI00_016861</name>
</gene>
<organism evidence="2 3">
    <name type="scientific">Paramarasmius palmivorus</name>
    <dbReference type="NCBI Taxonomy" id="297713"/>
    <lineage>
        <taxon>Eukaryota</taxon>
        <taxon>Fungi</taxon>
        <taxon>Dikarya</taxon>
        <taxon>Basidiomycota</taxon>
        <taxon>Agaricomycotina</taxon>
        <taxon>Agaricomycetes</taxon>
        <taxon>Agaricomycetidae</taxon>
        <taxon>Agaricales</taxon>
        <taxon>Marasmiineae</taxon>
        <taxon>Marasmiaceae</taxon>
        <taxon>Paramarasmius</taxon>
    </lineage>
</organism>
<accession>A0AAW0BAT7</accession>
<dbReference type="EMBL" id="JAYKXP010000143">
    <property type="protein sequence ID" value="KAK7022922.1"/>
    <property type="molecule type" value="Genomic_DNA"/>
</dbReference>
<sequence length="64" mass="7332">MQSFQASRPSSIHEIFQTTPVDSSNAGEGEEYLDEDDGWEDEEDDPDEYQVDECEDNNDDINND</sequence>
<feature type="compositionally biased region" description="Acidic residues" evidence="1">
    <location>
        <begin position="28"/>
        <end position="64"/>
    </location>
</feature>
<evidence type="ECO:0000313" key="2">
    <source>
        <dbReference type="EMBL" id="KAK7022922.1"/>
    </source>
</evidence>
<proteinExistence type="predicted"/>
<dbReference type="Proteomes" id="UP001383192">
    <property type="component" value="Unassembled WGS sequence"/>
</dbReference>
<protein>
    <submittedName>
        <fullName evidence="2">Uncharacterized protein</fullName>
    </submittedName>
</protein>
<feature type="region of interest" description="Disordered" evidence="1">
    <location>
        <begin position="1"/>
        <end position="64"/>
    </location>
</feature>
<keyword evidence="3" id="KW-1185">Reference proteome</keyword>